<keyword evidence="1" id="KW-1133">Transmembrane helix</keyword>
<reference evidence="2" key="1">
    <citation type="submission" date="2018-05" db="EMBL/GenBank/DDBJ databases">
        <title>Draft genome of Mucuna pruriens seed.</title>
        <authorList>
            <person name="Nnadi N.E."/>
            <person name="Vos R."/>
            <person name="Hasami M.H."/>
            <person name="Devisetty U.K."/>
            <person name="Aguiy J.C."/>
        </authorList>
    </citation>
    <scope>NUCLEOTIDE SEQUENCE [LARGE SCALE GENOMIC DNA]</scope>
    <source>
        <strain evidence="2">JCA_2017</strain>
    </source>
</reference>
<dbReference type="Proteomes" id="UP000257109">
    <property type="component" value="Unassembled WGS sequence"/>
</dbReference>
<name>A0A371FWZ9_MUCPR</name>
<dbReference type="EMBL" id="QJKJ01007524">
    <property type="protein sequence ID" value="RDX82867.1"/>
    <property type="molecule type" value="Genomic_DNA"/>
</dbReference>
<protein>
    <submittedName>
        <fullName evidence="2">Uncharacterized protein</fullName>
    </submittedName>
</protein>
<evidence type="ECO:0000256" key="1">
    <source>
        <dbReference type="SAM" id="Phobius"/>
    </source>
</evidence>
<comment type="caution">
    <text evidence="2">The sequence shown here is derived from an EMBL/GenBank/DDBJ whole genome shotgun (WGS) entry which is preliminary data.</text>
</comment>
<keyword evidence="1" id="KW-0472">Membrane</keyword>
<dbReference type="AlphaFoldDB" id="A0A371FWZ9"/>
<accession>A0A371FWZ9</accession>
<sequence length="40" mass="4288">MTISIHGGESSAMVRLPLQLKIVLCTILGFETIILCLLGC</sequence>
<evidence type="ECO:0000313" key="2">
    <source>
        <dbReference type="EMBL" id="RDX82867.1"/>
    </source>
</evidence>
<keyword evidence="3" id="KW-1185">Reference proteome</keyword>
<gene>
    <name evidence="2" type="ORF">CR513_36294</name>
</gene>
<proteinExistence type="predicted"/>
<organism evidence="2 3">
    <name type="scientific">Mucuna pruriens</name>
    <name type="common">Velvet bean</name>
    <name type="synonym">Dolichos pruriens</name>
    <dbReference type="NCBI Taxonomy" id="157652"/>
    <lineage>
        <taxon>Eukaryota</taxon>
        <taxon>Viridiplantae</taxon>
        <taxon>Streptophyta</taxon>
        <taxon>Embryophyta</taxon>
        <taxon>Tracheophyta</taxon>
        <taxon>Spermatophyta</taxon>
        <taxon>Magnoliopsida</taxon>
        <taxon>eudicotyledons</taxon>
        <taxon>Gunneridae</taxon>
        <taxon>Pentapetalae</taxon>
        <taxon>rosids</taxon>
        <taxon>fabids</taxon>
        <taxon>Fabales</taxon>
        <taxon>Fabaceae</taxon>
        <taxon>Papilionoideae</taxon>
        <taxon>50 kb inversion clade</taxon>
        <taxon>NPAAA clade</taxon>
        <taxon>indigoferoid/millettioid clade</taxon>
        <taxon>Phaseoleae</taxon>
        <taxon>Mucuna</taxon>
    </lineage>
</organism>
<feature type="transmembrane region" description="Helical" evidence="1">
    <location>
        <begin position="20"/>
        <end position="38"/>
    </location>
</feature>
<evidence type="ECO:0000313" key="3">
    <source>
        <dbReference type="Proteomes" id="UP000257109"/>
    </source>
</evidence>
<keyword evidence="1" id="KW-0812">Transmembrane</keyword>